<gene>
    <name evidence="1" type="ORF">CLV56_0109</name>
</gene>
<keyword evidence="2" id="KW-1185">Reference proteome</keyword>
<dbReference type="EMBL" id="PGEZ01000001">
    <property type="protein sequence ID" value="PJJ55906.1"/>
    <property type="molecule type" value="Genomic_DNA"/>
</dbReference>
<evidence type="ECO:0000313" key="2">
    <source>
        <dbReference type="Proteomes" id="UP000230842"/>
    </source>
</evidence>
<evidence type="ECO:0008006" key="3">
    <source>
        <dbReference type="Google" id="ProtNLM"/>
    </source>
</evidence>
<dbReference type="Proteomes" id="UP000230842">
    <property type="component" value="Unassembled WGS sequence"/>
</dbReference>
<dbReference type="AlphaFoldDB" id="A0A2M9BD85"/>
<name>A0A2M9BD85_9ACTN</name>
<protein>
    <recommendedName>
        <fullName evidence="3">Insertion element protein</fullName>
    </recommendedName>
</protein>
<comment type="caution">
    <text evidence="1">The sequence shown here is derived from an EMBL/GenBank/DDBJ whole genome shotgun (WGS) entry which is preliminary data.</text>
</comment>
<sequence length="52" mass="5533">MSGRAAPFYCPYCGDEDLRPHAASHGAWECRGCMRAFSLSFLGLISPGGDPA</sequence>
<accession>A0A2M9BD85</accession>
<evidence type="ECO:0000313" key="1">
    <source>
        <dbReference type="EMBL" id="PJJ55906.1"/>
    </source>
</evidence>
<reference evidence="1 2" key="1">
    <citation type="submission" date="2017-11" db="EMBL/GenBank/DDBJ databases">
        <title>Genomic Encyclopedia of Archaeal and Bacterial Type Strains, Phase II (KMG-II): From Individual Species to Whole Genera.</title>
        <authorList>
            <person name="Goeker M."/>
        </authorList>
    </citation>
    <scope>NUCLEOTIDE SEQUENCE [LARGE SCALE GENOMIC DNA]</scope>
    <source>
        <strain evidence="1 2">DSM 27763</strain>
    </source>
</reference>
<proteinExistence type="predicted"/>
<organism evidence="1 2">
    <name type="scientific">Mumia flava</name>
    <dbReference type="NCBI Taxonomy" id="1348852"/>
    <lineage>
        <taxon>Bacteria</taxon>
        <taxon>Bacillati</taxon>
        <taxon>Actinomycetota</taxon>
        <taxon>Actinomycetes</taxon>
        <taxon>Propionibacteriales</taxon>
        <taxon>Nocardioidaceae</taxon>
        <taxon>Mumia</taxon>
    </lineage>
</organism>
<dbReference type="RefSeq" id="WP_170224743.1">
    <property type="nucleotide sequence ID" value="NZ_PGEZ01000001.1"/>
</dbReference>